<accession>F0LN80</accession>
<dbReference type="Proteomes" id="UP000007478">
    <property type="component" value="Plasmid pTBMP1"/>
</dbReference>
<gene>
    <name evidence="1" type="ordered locus">TERMP_02246</name>
</gene>
<sequence length="89" mass="10482">MVVVRVLKPSEIKASYSNWAEILDETGWWFNNGEIVVVKQENKLEELKTILHEVFEFYLEKYFGLSHEVAHQLALNLEEFAEKSLKKVQ</sequence>
<reference evidence="1 2" key="1">
    <citation type="journal article" date="2011" name="J. Bacteriol.">
        <title>Complete genome sequence of the hyperthermophilic, piezophilic, heterotrophic, and carboxydotrophic archaeon Thermococcus barophilus MP.</title>
        <authorList>
            <person name="Vannier P."/>
            <person name="Marteinsson V.T."/>
            <person name="Fridjonsson O.H."/>
            <person name="Oger P."/>
            <person name="Jebbar M."/>
        </authorList>
    </citation>
    <scope>NUCLEOTIDE SEQUENCE [LARGE SCALE GENOMIC DNA]</scope>
    <source>
        <strain evidence="2">DSM 11836 / MP</strain>
    </source>
</reference>
<dbReference type="EMBL" id="CP002373">
    <property type="protein sequence ID" value="ADT85219.1"/>
    <property type="molecule type" value="Genomic_DNA"/>
</dbReference>
<dbReference type="KEGG" id="tba:TERMP_02246"/>
<evidence type="ECO:0000313" key="2">
    <source>
        <dbReference type="Proteomes" id="UP000007478"/>
    </source>
</evidence>
<keyword evidence="1" id="KW-0614">Plasmid</keyword>
<name>F0LN80_THEBM</name>
<dbReference type="PATRIC" id="fig|391623.17.peg.2240"/>
<dbReference type="GeneID" id="10549070"/>
<dbReference type="HOGENOM" id="CLU_2447816_0_0_2"/>
<geneLocation type="plasmid" evidence="1 2">
    <name>pTBMP1</name>
</geneLocation>
<organism evidence="1 2">
    <name type="scientific">Thermococcus barophilus (strain DSM 11836 / MP)</name>
    <dbReference type="NCBI Taxonomy" id="391623"/>
    <lineage>
        <taxon>Archaea</taxon>
        <taxon>Methanobacteriati</taxon>
        <taxon>Methanobacteriota</taxon>
        <taxon>Thermococci</taxon>
        <taxon>Thermococcales</taxon>
        <taxon>Thermococcaceae</taxon>
        <taxon>Thermococcus</taxon>
    </lineage>
</organism>
<dbReference type="RefSeq" id="WP_013747441.1">
    <property type="nucleotide sequence ID" value="NC_015471.1"/>
</dbReference>
<dbReference type="AlphaFoldDB" id="F0LN80"/>
<keyword evidence="2" id="KW-1185">Reference proteome</keyword>
<dbReference type="OrthoDB" id="373796at2157"/>
<protein>
    <submittedName>
        <fullName evidence="1">Uncharacterized protein</fullName>
    </submittedName>
</protein>
<evidence type="ECO:0000313" key="1">
    <source>
        <dbReference type="EMBL" id="ADT85219.1"/>
    </source>
</evidence>
<proteinExistence type="predicted"/>